<keyword evidence="3" id="KW-1185">Reference proteome</keyword>
<evidence type="ECO:0000313" key="2">
    <source>
        <dbReference type="EMBL" id="MEY8634073.1"/>
    </source>
</evidence>
<dbReference type="Proteomes" id="UP001565219">
    <property type="component" value="Unassembled WGS sequence"/>
</dbReference>
<proteinExistence type="predicted"/>
<accession>A0ABV4DHT0</accession>
<organism evidence="2 3">
    <name type="scientific">Anaerostipes hominis</name>
    <name type="common">ex Lee et al. 2021</name>
    <dbReference type="NCBI Taxonomy" id="2025494"/>
    <lineage>
        <taxon>Bacteria</taxon>
        <taxon>Bacillati</taxon>
        <taxon>Bacillota</taxon>
        <taxon>Clostridia</taxon>
        <taxon>Lachnospirales</taxon>
        <taxon>Lachnospiraceae</taxon>
        <taxon>Anaerostipes</taxon>
    </lineage>
</organism>
<evidence type="ECO:0000313" key="3">
    <source>
        <dbReference type="Proteomes" id="UP001565219"/>
    </source>
</evidence>
<dbReference type="EMBL" id="JBCLTR010000014">
    <property type="protein sequence ID" value="MEY8634073.1"/>
    <property type="molecule type" value="Genomic_DNA"/>
</dbReference>
<reference evidence="2 3" key="1">
    <citation type="submission" date="2024-03" db="EMBL/GenBank/DDBJ databases">
        <title>Mouse gut bacterial collection (mGBC) of GemPharmatech.</title>
        <authorList>
            <person name="He Y."/>
            <person name="Dong L."/>
            <person name="Wu D."/>
            <person name="Gao X."/>
            <person name="Lin Z."/>
        </authorList>
    </citation>
    <scope>NUCLEOTIDE SEQUENCE [LARGE SCALE GENOMIC DNA]</scope>
    <source>
        <strain evidence="2 3">32-10</strain>
    </source>
</reference>
<comment type="caution">
    <text evidence="2">The sequence shown here is derived from an EMBL/GenBank/DDBJ whole genome shotgun (WGS) entry which is preliminary data.</text>
</comment>
<dbReference type="InterPro" id="IPR043472">
    <property type="entry name" value="Macro_dom-like"/>
</dbReference>
<sequence length="61" mass="6908">MDSIVFCCISTGEYHFPNRKAAEIALNTVLAYLDKGSGLKRIVFNVFKDIDWEIYKSGFTA</sequence>
<feature type="domain" description="Macro" evidence="1">
    <location>
        <begin position="1"/>
        <end position="61"/>
    </location>
</feature>
<dbReference type="InterPro" id="IPR002589">
    <property type="entry name" value="Macro_dom"/>
</dbReference>
<dbReference type="RefSeq" id="WP_235824614.1">
    <property type="nucleotide sequence ID" value="NZ_JAQEHL010000024.1"/>
</dbReference>
<gene>
    <name evidence="2" type="ORF">AALG99_11155</name>
</gene>
<dbReference type="SUPFAM" id="SSF52949">
    <property type="entry name" value="Macro domain-like"/>
    <property type="match status" value="1"/>
</dbReference>
<dbReference type="Gene3D" id="3.40.220.10">
    <property type="entry name" value="Leucine Aminopeptidase, subunit E, domain 1"/>
    <property type="match status" value="1"/>
</dbReference>
<protein>
    <recommendedName>
        <fullName evidence="1">Macro domain-containing protein</fullName>
    </recommendedName>
</protein>
<evidence type="ECO:0000259" key="1">
    <source>
        <dbReference type="PROSITE" id="PS51154"/>
    </source>
</evidence>
<dbReference type="PROSITE" id="PS51154">
    <property type="entry name" value="MACRO"/>
    <property type="match status" value="1"/>
</dbReference>
<name>A0ABV4DHT0_9FIRM</name>